<dbReference type="SMART" id="SM00550">
    <property type="entry name" value="Zalpha"/>
    <property type="match status" value="1"/>
</dbReference>
<dbReference type="SMR" id="K1PWV0"/>
<dbReference type="PROSITE" id="PS50139">
    <property type="entry name" value="Z_BINDING"/>
    <property type="match status" value="1"/>
</dbReference>
<dbReference type="GO" id="GO:0003725">
    <property type="term" value="F:double-stranded RNA binding"/>
    <property type="evidence" value="ECO:0007669"/>
    <property type="project" value="TreeGrafter"/>
</dbReference>
<dbReference type="PROSITE" id="PS50137">
    <property type="entry name" value="DS_RBD"/>
    <property type="match status" value="1"/>
</dbReference>
<dbReference type="SMART" id="SM00552">
    <property type="entry name" value="ADEAMc"/>
    <property type="match status" value="1"/>
</dbReference>
<dbReference type="EMBL" id="JH817585">
    <property type="protein sequence ID" value="EKC20855.1"/>
    <property type="molecule type" value="Genomic_DNA"/>
</dbReference>
<keyword evidence="2" id="KW-0963">Cytoplasm</keyword>
<reference evidence="6" key="1">
    <citation type="journal article" date="2012" name="Nature">
        <title>The oyster genome reveals stress adaptation and complexity of shell formation.</title>
        <authorList>
            <person name="Zhang G."/>
            <person name="Fang X."/>
            <person name="Guo X."/>
            <person name="Li L."/>
            <person name="Luo R."/>
            <person name="Xu F."/>
            <person name="Yang P."/>
            <person name="Zhang L."/>
            <person name="Wang X."/>
            <person name="Qi H."/>
            <person name="Xiong Z."/>
            <person name="Que H."/>
            <person name="Xie Y."/>
            <person name="Holland P.W."/>
            <person name="Paps J."/>
            <person name="Zhu Y."/>
            <person name="Wu F."/>
            <person name="Chen Y."/>
            <person name="Wang J."/>
            <person name="Peng C."/>
            <person name="Meng J."/>
            <person name="Yang L."/>
            <person name="Liu J."/>
            <person name="Wen B."/>
            <person name="Zhang N."/>
            <person name="Huang Z."/>
            <person name="Zhu Q."/>
            <person name="Feng Y."/>
            <person name="Mount A."/>
            <person name="Hedgecock D."/>
            <person name="Xu Z."/>
            <person name="Liu Y."/>
            <person name="Domazet-Loso T."/>
            <person name="Du Y."/>
            <person name="Sun X."/>
            <person name="Zhang S."/>
            <person name="Liu B."/>
            <person name="Cheng P."/>
            <person name="Jiang X."/>
            <person name="Li J."/>
            <person name="Fan D."/>
            <person name="Wang W."/>
            <person name="Fu W."/>
            <person name="Wang T."/>
            <person name="Wang B."/>
            <person name="Zhang J."/>
            <person name="Peng Z."/>
            <person name="Li Y."/>
            <person name="Li N."/>
            <person name="Wang J."/>
            <person name="Chen M."/>
            <person name="He Y."/>
            <person name="Tan F."/>
            <person name="Song X."/>
            <person name="Zheng Q."/>
            <person name="Huang R."/>
            <person name="Yang H."/>
            <person name="Du X."/>
            <person name="Chen L."/>
            <person name="Yang M."/>
            <person name="Gaffney P.M."/>
            <person name="Wang S."/>
            <person name="Luo L."/>
            <person name="She Z."/>
            <person name="Ming Y."/>
            <person name="Huang W."/>
            <person name="Zhang S."/>
            <person name="Huang B."/>
            <person name="Zhang Y."/>
            <person name="Qu T."/>
            <person name="Ni P."/>
            <person name="Miao G."/>
            <person name="Wang J."/>
            <person name="Wang Q."/>
            <person name="Steinberg C.E."/>
            <person name="Wang H."/>
            <person name="Li N."/>
            <person name="Qian L."/>
            <person name="Zhang G."/>
            <person name="Li Y."/>
            <person name="Yang H."/>
            <person name="Liu X."/>
            <person name="Wang J."/>
            <person name="Yin Y."/>
            <person name="Wang J."/>
        </authorList>
    </citation>
    <scope>NUCLEOTIDE SEQUENCE [LARGE SCALE GENOMIC DNA]</scope>
    <source>
        <strain evidence="6">05x7-T-G4-1.051#20</strain>
    </source>
</reference>
<dbReference type="SMART" id="SM00358">
    <property type="entry name" value="DSRM"/>
    <property type="match status" value="1"/>
</dbReference>
<protein>
    <submittedName>
        <fullName evidence="6">Double-stranded RNA-specific adenosine deaminase</fullName>
    </submittedName>
</protein>
<evidence type="ECO:0000256" key="2">
    <source>
        <dbReference type="ARBA" id="ARBA00022490"/>
    </source>
</evidence>
<evidence type="ECO:0000256" key="4">
    <source>
        <dbReference type="ARBA" id="ARBA00022884"/>
    </source>
</evidence>
<dbReference type="GO" id="GO:0008251">
    <property type="term" value="F:tRNA-specific adenosine deaminase activity"/>
    <property type="evidence" value="ECO:0007669"/>
    <property type="project" value="TreeGrafter"/>
</dbReference>
<dbReference type="InterPro" id="IPR002466">
    <property type="entry name" value="A_deamin"/>
</dbReference>
<keyword evidence="3" id="KW-0677">Repeat</keyword>
<dbReference type="GO" id="GO:0005737">
    <property type="term" value="C:cytoplasm"/>
    <property type="evidence" value="ECO:0007669"/>
    <property type="project" value="UniProtKB-SubCell"/>
</dbReference>
<evidence type="ECO:0000313" key="6">
    <source>
        <dbReference type="EMBL" id="EKC20855.1"/>
    </source>
</evidence>
<dbReference type="HOGENOM" id="CLU_286721_0_0_1"/>
<dbReference type="InterPro" id="IPR014720">
    <property type="entry name" value="dsRBD_dom"/>
</dbReference>
<dbReference type="InParanoid" id="K1PWV0"/>
<dbReference type="Pfam" id="PF00035">
    <property type="entry name" value="dsrm"/>
    <property type="match status" value="1"/>
</dbReference>
<evidence type="ECO:0000256" key="3">
    <source>
        <dbReference type="ARBA" id="ARBA00022737"/>
    </source>
</evidence>
<evidence type="ECO:0000256" key="5">
    <source>
        <dbReference type="SAM" id="MobiDB-lite"/>
    </source>
</evidence>
<dbReference type="GO" id="GO:0005730">
    <property type="term" value="C:nucleolus"/>
    <property type="evidence" value="ECO:0007669"/>
    <property type="project" value="TreeGrafter"/>
</dbReference>
<dbReference type="CDD" id="cd19902">
    <property type="entry name" value="DSRM_DRADA"/>
    <property type="match status" value="1"/>
</dbReference>
<dbReference type="SUPFAM" id="SSF46785">
    <property type="entry name" value="Winged helix' DNA-binding domain"/>
    <property type="match status" value="1"/>
</dbReference>
<dbReference type="PROSITE" id="PS50141">
    <property type="entry name" value="A_DEAMIN_EDITASE"/>
    <property type="match status" value="1"/>
</dbReference>
<sequence length="1077" mass="118180">MKEKPWRKEKPCENALWSIYGILTTEQTVDQRHVQSILEYLKSKRMPVKTIDIAKGLGFKSSSEINPVLYRMEKNGIVRRCEGEKMMWTLNSDGESQQAALLNDPGIVGFGTRIKSEPQQTMGGFSVQEVDFVQPMSLHSGNVKCESNDVSDDDPFMGNVSCSQLSEVGYESSQSEPSLGFDQINDARRVLRNQGFTSVDDGSDWPSTENEMDVNTGTMSPLCQSTPILPSPNDDSATQYEDETCAASTNSCDMEDSSTQKIDSVLKGLSLCNQNGGVSFIISRKAQMDKSDTEECLQKCQELNYVSATKSGSDVVYSLTESGEKYIKSKVTKSKPKMEQTVPQIRAPPRVTNTEFRGPPPAPASLVQNPESQFYNQHSSRLPSNQTSETGRISEEPMDPSAPQPLMSILTGPSIVNSQSLRGFSSNPSSYSSTTPFQNAGNSNSFFQPRVSFFGRGFSSAGNLKNFSTIPFPGFNTRPPAPVEIISKQLNKTEISSTTKPELISTSHVNKGLQKLLSQSATTTNPQQFNQSTSSSLYDSAIGDLNSGPRSLGMPARTCGYSEAMDRQPKSLPMMRSTNPFLPSSLDLNSESFAALNKNPVSALMEYAQSRHQEAEIRVISQSGPSHKPKFVMGVFIGGKQIAEVTCSNKKDGRKEAADKALRALIASGDYKGSNSATASKPQVPLDKMTHFDKVAALVHRSFNELSASISENFSGRKVIAGLVMKMAEHDIGTVISIGTGNRCITGPQLSLEGNTVNDSHAEIITRRGFIRFMYKQLQAYRPGAPHRLFEPSPSGKLRLKDNITFHLYISTAPCGDGALFSPRDEASNNAALNSIDDRTHNPTFTSAAQGLVRTKMEGGEGTIPVEEDFTVQTFDGIQRGERLRTMSCTDKLCRWNVVGMQGALLSHLMDPVYLDSLTLGLLYDHGHLARAMCCRLARGVPDINSLLSKPFYLNHPWLGRVTVCDVPRETQKTKALSVNWCFGDAEPEVTDGTLGLCCTSIEKTLFSRCSKRNLYDNFKQVCADLGKQDLLNFPTYGKAKTAAADFQTAKKALIKKFKDNGYGIWVSKPPEEEMFS</sequence>
<dbReference type="SUPFAM" id="SSF54768">
    <property type="entry name" value="dsRNA-binding domain-like"/>
    <property type="match status" value="1"/>
</dbReference>
<gene>
    <name evidence="6" type="ORF">CGI_10005182</name>
</gene>
<keyword evidence="4" id="KW-0694">RNA-binding</keyword>
<name>K1PWV0_MAGGI</name>
<proteinExistence type="predicted"/>
<dbReference type="GO" id="GO:0003726">
    <property type="term" value="F:double-stranded RNA adenosine deaminase activity"/>
    <property type="evidence" value="ECO:0007669"/>
    <property type="project" value="InterPro"/>
</dbReference>
<dbReference type="Gene3D" id="3.30.160.20">
    <property type="match status" value="1"/>
</dbReference>
<dbReference type="InterPro" id="IPR036390">
    <property type="entry name" value="WH_DNA-bd_sf"/>
</dbReference>
<dbReference type="GO" id="GO:0006396">
    <property type="term" value="P:RNA processing"/>
    <property type="evidence" value="ECO:0007669"/>
    <property type="project" value="InterPro"/>
</dbReference>
<dbReference type="GO" id="GO:0006382">
    <property type="term" value="P:adenosine to inosine editing"/>
    <property type="evidence" value="ECO:0007669"/>
    <property type="project" value="TreeGrafter"/>
</dbReference>
<dbReference type="Gene3D" id="1.10.10.10">
    <property type="entry name" value="Winged helix-like DNA-binding domain superfamily/Winged helix DNA-binding domain"/>
    <property type="match status" value="1"/>
</dbReference>
<feature type="compositionally biased region" description="Polar residues" evidence="5">
    <location>
        <begin position="374"/>
        <end position="391"/>
    </location>
</feature>
<dbReference type="PANTHER" id="PTHR10910:SF107">
    <property type="entry name" value="DOUBLE-STRANDED RNA-SPECIFIC ADENOSINE DEAMINASE"/>
    <property type="match status" value="1"/>
</dbReference>
<evidence type="ECO:0000256" key="1">
    <source>
        <dbReference type="ARBA" id="ARBA00004496"/>
    </source>
</evidence>
<dbReference type="InterPro" id="IPR042371">
    <property type="entry name" value="Z_dom"/>
</dbReference>
<dbReference type="FunFam" id="3.30.160.20:FF:000005">
    <property type="entry name" value="Putative double-stranded RNA-specific adenosine deaminase"/>
    <property type="match status" value="1"/>
</dbReference>
<feature type="region of interest" description="Disordered" evidence="5">
    <location>
        <begin position="374"/>
        <end position="403"/>
    </location>
</feature>
<dbReference type="AlphaFoldDB" id="K1PWV0"/>
<dbReference type="Pfam" id="PF02137">
    <property type="entry name" value="A_deamin"/>
    <property type="match status" value="1"/>
</dbReference>
<comment type="subcellular location">
    <subcellularLocation>
        <location evidence="1">Cytoplasm</location>
    </subcellularLocation>
</comment>
<dbReference type="InterPro" id="IPR036388">
    <property type="entry name" value="WH-like_DNA-bd_sf"/>
</dbReference>
<organism evidence="6">
    <name type="scientific">Magallana gigas</name>
    <name type="common">Pacific oyster</name>
    <name type="synonym">Crassostrea gigas</name>
    <dbReference type="NCBI Taxonomy" id="29159"/>
    <lineage>
        <taxon>Eukaryota</taxon>
        <taxon>Metazoa</taxon>
        <taxon>Spiralia</taxon>
        <taxon>Lophotrochozoa</taxon>
        <taxon>Mollusca</taxon>
        <taxon>Bivalvia</taxon>
        <taxon>Autobranchia</taxon>
        <taxon>Pteriomorphia</taxon>
        <taxon>Ostreida</taxon>
        <taxon>Ostreoidea</taxon>
        <taxon>Ostreidae</taxon>
        <taxon>Magallana</taxon>
    </lineage>
</organism>
<accession>K1PWV0</accession>
<dbReference type="PANTHER" id="PTHR10910">
    <property type="entry name" value="EUKARYOTE SPECIFIC DSRNA BINDING PROTEIN"/>
    <property type="match status" value="1"/>
</dbReference>